<evidence type="ECO:0000313" key="2">
    <source>
        <dbReference type="EMBL" id="KAK5965472.1"/>
    </source>
</evidence>
<feature type="coiled-coil region" evidence="1">
    <location>
        <begin position="45"/>
        <end position="72"/>
    </location>
</feature>
<evidence type="ECO:0000256" key="1">
    <source>
        <dbReference type="SAM" id="Coils"/>
    </source>
</evidence>
<protein>
    <submittedName>
        <fullName evidence="3">Uncharacterized protein</fullName>
    </submittedName>
</protein>
<dbReference type="Proteomes" id="UP001331761">
    <property type="component" value="Unassembled WGS sequence"/>
</dbReference>
<organism evidence="3 4">
    <name type="scientific">Trichostrongylus colubriformis</name>
    <name type="common">Black scour worm</name>
    <dbReference type="NCBI Taxonomy" id="6319"/>
    <lineage>
        <taxon>Eukaryota</taxon>
        <taxon>Metazoa</taxon>
        <taxon>Ecdysozoa</taxon>
        <taxon>Nematoda</taxon>
        <taxon>Chromadorea</taxon>
        <taxon>Rhabditida</taxon>
        <taxon>Rhabditina</taxon>
        <taxon>Rhabditomorpha</taxon>
        <taxon>Strongyloidea</taxon>
        <taxon>Trichostrongylidae</taxon>
        <taxon>Trichostrongylus</taxon>
    </lineage>
</organism>
<evidence type="ECO:0000313" key="4">
    <source>
        <dbReference type="Proteomes" id="UP001331761"/>
    </source>
</evidence>
<dbReference type="AlphaFoldDB" id="A0AAN8FFV8"/>
<sequence length="105" mass="12186">MQESEELLGETEMELRKDELLKNQYRQLLQQKNKPRDSRKSLGASEKLQSLLQEQVEEIKLLKTRTTSLEQQVSTDAKREGIKLNSQQVVDKTARKLRMTSTLPS</sequence>
<gene>
    <name evidence="3" type="ORF">GCK32_022667</name>
    <name evidence="2" type="ORF">GCK32_022761</name>
</gene>
<name>A0AAN8FFV8_TRICO</name>
<evidence type="ECO:0000313" key="3">
    <source>
        <dbReference type="EMBL" id="KAK5977992.1"/>
    </source>
</evidence>
<reference evidence="3 4" key="1">
    <citation type="submission" date="2019-10" db="EMBL/GenBank/DDBJ databases">
        <title>Assembly and Annotation for the nematode Trichostrongylus colubriformis.</title>
        <authorList>
            <person name="Martin J."/>
        </authorList>
    </citation>
    <scope>NUCLEOTIDE SEQUENCE [LARGE SCALE GENOMIC DNA]</scope>
    <source>
        <strain evidence="3">G859</strain>
        <tissue evidence="3">Whole worm</tissue>
    </source>
</reference>
<accession>A0AAN8FFV8</accession>
<dbReference type="EMBL" id="WIXE01009943">
    <property type="protein sequence ID" value="KAK5977992.1"/>
    <property type="molecule type" value="Genomic_DNA"/>
</dbReference>
<dbReference type="EMBL" id="WIXE01024592">
    <property type="protein sequence ID" value="KAK5965472.1"/>
    <property type="molecule type" value="Genomic_DNA"/>
</dbReference>
<comment type="caution">
    <text evidence="3">The sequence shown here is derived from an EMBL/GenBank/DDBJ whole genome shotgun (WGS) entry which is preliminary data.</text>
</comment>
<keyword evidence="4" id="KW-1185">Reference proteome</keyword>
<keyword evidence="1" id="KW-0175">Coiled coil</keyword>
<proteinExistence type="predicted"/>